<dbReference type="EMBL" id="MU150299">
    <property type="protein sequence ID" value="KAF9460406.1"/>
    <property type="molecule type" value="Genomic_DNA"/>
</dbReference>
<feature type="transmembrane region" description="Helical" evidence="3">
    <location>
        <begin position="310"/>
        <end position="333"/>
    </location>
</feature>
<dbReference type="Gene3D" id="1.20.1250.20">
    <property type="entry name" value="MFS general substrate transporter like domains"/>
    <property type="match status" value="1"/>
</dbReference>
<keyword evidence="5" id="KW-1185">Reference proteome</keyword>
<dbReference type="Proteomes" id="UP000807353">
    <property type="component" value="Unassembled WGS sequence"/>
</dbReference>
<reference evidence="4" key="1">
    <citation type="submission" date="2020-11" db="EMBL/GenBank/DDBJ databases">
        <authorList>
            <consortium name="DOE Joint Genome Institute"/>
            <person name="Ahrendt S."/>
            <person name="Riley R."/>
            <person name="Andreopoulos W."/>
            <person name="Labutti K."/>
            <person name="Pangilinan J."/>
            <person name="Ruiz-Duenas F.J."/>
            <person name="Barrasa J.M."/>
            <person name="Sanchez-Garcia M."/>
            <person name="Camarero S."/>
            <person name="Miyauchi S."/>
            <person name="Serrano A."/>
            <person name="Linde D."/>
            <person name="Babiker R."/>
            <person name="Drula E."/>
            <person name="Ayuso-Fernandez I."/>
            <person name="Pacheco R."/>
            <person name="Padilla G."/>
            <person name="Ferreira P."/>
            <person name="Barriuso J."/>
            <person name="Kellner H."/>
            <person name="Castanera R."/>
            <person name="Alfaro M."/>
            <person name="Ramirez L."/>
            <person name="Pisabarro A.G."/>
            <person name="Kuo A."/>
            <person name="Tritt A."/>
            <person name="Lipzen A."/>
            <person name="He G."/>
            <person name="Yan M."/>
            <person name="Ng V."/>
            <person name="Cullen D."/>
            <person name="Martin F."/>
            <person name="Rosso M.-N."/>
            <person name="Henrissat B."/>
            <person name="Hibbett D."/>
            <person name="Martinez A.T."/>
            <person name="Grigoriev I.V."/>
        </authorList>
    </citation>
    <scope>NUCLEOTIDE SEQUENCE</scope>
    <source>
        <strain evidence="4">CBS 247.69</strain>
    </source>
</reference>
<dbReference type="PANTHER" id="PTHR11360">
    <property type="entry name" value="MONOCARBOXYLATE TRANSPORTER"/>
    <property type="match status" value="1"/>
</dbReference>
<comment type="similarity">
    <text evidence="2">Belongs to the major facilitator superfamily. Monocarboxylate porter (TC 2.A.1.13) family.</text>
</comment>
<feature type="transmembrane region" description="Helical" evidence="3">
    <location>
        <begin position="371"/>
        <end position="390"/>
    </location>
</feature>
<dbReference type="SUPFAM" id="SSF103473">
    <property type="entry name" value="MFS general substrate transporter"/>
    <property type="match status" value="1"/>
</dbReference>
<evidence type="ECO:0000313" key="5">
    <source>
        <dbReference type="Proteomes" id="UP000807353"/>
    </source>
</evidence>
<gene>
    <name evidence="4" type="ORF">BDZ94DRAFT_1169799</name>
</gene>
<feature type="transmembrane region" description="Helical" evidence="3">
    <location>
        <begin position="250"/>
        <end position="272"/>
    </location>
</feature>
<evidence type="ECO:0000256" key="3">
    <source>
        <dbReference type="SAM" id="Phobius"/>
    </source>
</evidence>
<feature type="transmembrane region" description="Helical" evidence="3">
    <location>
        <begin position="345"/>
        <end position="364"/>
    </location>
</feature>
<organism evidence="4 5">
    <name type="scientific">Collybia nuda</name>
    <dbReference type="NCBI Taxonomy" id="64659"/>
    <lineage>
        <taxon>Eukaryota</taxon>
        <taxon>Fungi</taxon>
        <taxon>Dikarya</taxon>
        <taxon>Basidiomycota</taxon>
        <taxon>Agaricomycotina</taxon>
        <taxon>Agaricomycetes</taxon>
        <taxon>Agaricomycetidae</taxon>
        <taxon>Agaricales</taxon>
        <taxon>Tricholomatineae</taxon>
        <taxon>Clitocybaceae</taxon>
        <taxon>Collybia</taxon>
    </lineage>
</organism>
<evidence type="ECO:0000313" key="4">
    <source>
        <dbReference type="EMBL" id="KAF9460406.1"/>
    </source>
</evidence>
<name>A0A9P5Y2U5_9AGAR</name>
<dbReference type="GO" id="GO:0022857">
    <property type="term" value="F:transmembrane transporter activity"/>
    <property type="evidence" value="ECO:0007669"/>
    <property type="project" value="InterPro"/>
</dbReference>
<dbReference type="PANTHER" id="PTHR11360:SF234">
    <property type="entry name" value="MFS-TYPE TRANSPORTER DBAD-RELATED"/>
    <property type="match status" value="1"/>
</dbReference>
<feature type="transmembrane region" description="Helical" evidence="3">
    <location>
        <begin position="136"/>
        <end position="160"/>
    </location>
</feature>
<feature type="transmembrane region" description="Helical" evidence="3">
    <location>
        <begin position="284"/>
        <end position="303"/>
    </location>
</feature>
<comment type="subcellular location">
    <subcellularLocation>
        <location evidence="1">Membrane</location>
        <topology evidence="1">Multi-pass membrane protein</topology>
    </subcellularLocation>
</comment>
<dbReference type="InterPro" id="IPR011701">
    <property type="entry name" value="MFS"/>
</dbReference>
<proteinExistence type="inferred from homology"/>
<dbReference type="InterPro" id="IPR050327">
    <property type="entry name" value="Proton-linked_MCT"/>
</dbReference>
<evidence type="ECO:0000256" key="2">
    <source>
        <dbReference type="ARBA" id="ARBA00006727"/>
    </source>
</evidence>
<keyword evidence="3" id="KW-0812">Transmembrane</keyword>
<dbReference type="AlphaFoldDB" id="A0A9P5Y2U5"/>
<protein>
    <submittedName>
        <fullName evidence="4">Major facilitator superfamily domain-containing protein</fullName>
    </submittedName>
</protein>
<dbReference type="InterPro" id="IPR036259">
    <property type="entry name" value="MFS_trans_sf"/>
</dbReference>
<dbReference type="OrthoDB" id="6499973at2759"/>
<accession>A0A9P5Y2U5</accession>
<sequence>MTLRPARKPRVQISPKEDGGLGLLYWECKPIFLNFYFTLRRLILFSCSWIIQFCTFGYTNAYGVYNDFYVREYLVGKYTSSQISWIGSVQLLLTLSVGLISGRGFDTGYYYHLMIGGCSLFVFCLFMLSLSQPGQYYQVFLTQGLGLGMAIGVTYVPGMALLSQYFHRRRSLVMGIAASGSAVGGALHPIMLNKLFHGPMGFHNGVRASAGMNLGLLAFALCLTKPRLPPKGNQVSFVSTLRVFARDPPYVIMILGTVLVFAGLYFPIFFVQLNAIKNGIDPELAFYTIAILNGASVIGRVIPNLLVHRIGVFNVLIPCIAISGLLVFCTLAVKDVAGTMSFTVLYGLFSGAYAGLISPLITSLAKNDSEIGARMGICFTFTGACISILLS</sequence>
<feature type="transmembrane region" description="Helical" evidence="3">
    <location>
        <begin position="204"/>
        <end position="223"/>
    </location>
</feature>
<feature type="transmembrane region" description="Helical" evidence="3">
    <location>
        <begin position="109"/>
        <end position="130"/>
    </location>
</feature>
<evidence type="ECO:0000256" key="1">
    <source>
        <dbReference type="ARBA" id="ARBA00004141"/>
    </source>
</evidence>
<comment type="caution">
    <text evidence="4">The sequence shown here is derived from an EMBL/GenBank/DDBJ whole genome shotgun (WGS) entry which is preliminary data.</text>
</comment>
<feature type="transmembrane region" description="Helical" evidence="3">
    <location>
        <begin position="83"/>
        <end position="102"/>
    </location>
</feature>
<dbReference type="GO" id="GO:0016020">
    <property type="term" value="C:membrane"/>
    <property type="evidence" value="ECO:0007669"/>
    <property type="project" value="UniProtKB-SubCell"/>
</dbReference>
<keyword evidence="3" id="KW-1133">Transmembrane helix</keyword>
<keyword evidence="3" id="KW-0472">Membrane</keyword>
<dbReference type="Pfam" id="PF07690">
    <property type="entry name" value="MFS_1"/>
    <property type="match status" value="1"/>
</dbReference>
<feature type="transmembrane region" description="Helical" evidence="3">
    <location>
        <begin position="172"/>
        <end position="192"/>
    </location>
</feature>
<feature type="transmembrane region" description="Helical" evidence="3">
    <location>
        <begin position="42"/>
        <end position="63"/>
    </location>
</feature>